<proteinExistence type="inferred from homology"/>
<name>M5G2F4_DACPD</name>
<feature type="non-terminal residue" evidence="4">
    <location>
        <position position="1"/>
    </location>
</feature>
<evidence type="ECO:0000256" key="1">
    <source>
        <dbReference type="ARBA" id="ARBA00003548"/>
    </source>
</evidence>
<gene>
    <name evidence="4" type="ORF">DACRYDRAFT_37280</name>
</gene>
<dbReference type="GeneID" id="63689490"/>
<feature type="non-terminal residue" evidence="4">
    <location>
        <position position="71"/>
    </location>
</feature>
<dbReference type="PANTHER" id="PTHR13475:SF3">
    <property type="entry name" value="NEUGRIN"/>
    <property type="match status" value="1"/>
</dbReference>
<evidence type="ECO:0000256" key="2">
    <source>
        <dbReference type="ARBA" id="ARBA00010895"/>
    </source>
</evidence>
<evidence type="ECO:0000313" key="5">
    <source>
        <dbReference type="Proteomes" id="UP000030653"/>
    </source>
</evidence>
<dbReference type="Pfam" id="PF06413">
    <property type="entry name" value="Neugrin"/>
    <property type="match status" value="1"/>
</dbReference>
<dbReference type="HOGENOM" id="CLU_2729130_0_0_1"/>
<dbReference type="Proteomes" id="UP000030653">
    <property type="component" value="Unassembled WGS sequence"/>
</dbReference>
<evidence type="ECO:0000313" key="4">
    <source>
        <dbReference type="EMBL" id="EJU02395.1"/>
    </source>
</evidence>
<dbReference type="OMA" id="WEPSREK"/>
<dbReference type="EMBL" id="JH795862">
    <property type="protein sequence ID" value="EJU02395.1"/>
    <property type="molecule type" value="Genomic_DNA"/>
</dbReference>
<dbReference type="STRING" id="1858805.M5G2F4"/>
<dbReference type="AlphaFoldDB" id="M5G2F4"/>
<dbReference type="PANTHER" id="PTHR13475">
    <property type="entry name" value="NEUGRIN"/>
    <property type="match status" value="1"/>
</dbReference>
<organism evidence="4 5">
    <name type="scientific">Dacryopinax primogenitus (strain DJM 731)</name>
    <name type="common">Brown rot fungus</name>
    <dbReference type="NCBI Taxonomy" id="1858805"/>
    <lineage>
        <taxon>Eukaryota</taxon>
        <taxon>Fungi</taxon>
        <taxon>Dikarya</taxon>
        <taxon>Basidiomycota</taxon>
        <taxon>Agaricomycotina</taxon>
        <taxon>Dacrymycetes</taxon>
        <taxon>Dacrymycetales</taxon>
        <taxon>Dacrymycetaceae</taxon>
        <taxon>Dacryopinax</taxon>
    </lineage>
</organism>
<keyword evidence="5" id="KW-1185">Reference proteome</keyword>
<dbReference type="GO" id="GO:0005634">
    <property type="term" value="C:nucleus"/>
    <property type="evidence" value="ECO:0007669"/>
    <property type="project" value="TreeGrafter"/>
</dbReference>
<evidence type="ECO:0000256" key="3">
    <source>
        <dbReference type="ARBA" id="ARBA00013566"/>
    </source>
</evidence>
<sequence length="71" mass="8483">WTEHRASLKERFPEGWNPPRKISREAMNALRLFHQQDPEQFSVPMLAAKFLISPEAVRRILRSRWQPTGER</sequence>
<accession>M5G2F4</accession>
<protein>
    <recommendedName>
        <fullName evidence="3">Required for respiratory growth protein 9, mitochondrial</fullName>
    </recommendedName>
</protein>
<comment type="similarity">
    <text evidence="2">Belongs to the RRG9 family.</text>
</comment>
<dbReference type="InterPro" id="IPR010487">
    <property type="entry name" value="NGRN/Rrg9"/>
</dbReference>
<reference evidence="4 5" key="1">
    <citation type="journal article" date="2012" name="Science">
        <title>The Paleozoic origin of enzymatic lignin decomposition reconstructed from 31 fungal genomes.</title>
        <authorList>
            <person name="Floudas D."/>
            <person name="Binder M."/>
            <person name="Riley R."/>
            <person name="Barry K."/>
            <person name="Blanchette R.A."/>
            <person name="Henrissat B."/>
            <person name="Martinez A.T."/>
            <person name="Otillar R."/>
            <person name="Spatafora J.W."/>
            <person name="Yadav J.S."/>
            <person name="Aerts A."/>
            <person name="Benoit I."/>
            <person name="Boyd A."/>
            <person name="Carlson A."/>
            <person name="Copeland A."/>
            <person name="Coutinho P.M."/>
            <person name="de Vries R.P."/>
            <person name="Ferreira P."/>
            <person name="Findley K."/>
            <person name="Foster B."/>
            <person name="Gaskell J."/>
            <person name="Glotzer D."/>
            <person name="Gorecki P."/>
            <person name="Heitman J."/>
            <person name="Hesse C."/>
            <person name="Hori C."/>
            <person name="Igarashi K."/>
            <person name="Jurgens J.A."/>
            <person name="Kallen N."/>
            <person name="Kersten P."/>
            <person name="Kohler A."/>
            <person name="Kuees U."/>
            <person name="Kumar T.K.A."/>
            <person name="Kuo A."/>
            <person name="LaButti K."/>
            <person name="Larrondo L.F."/>
            <person name="Lindquist E."/>
            <person name="Ling A."/>
            <person name="Lombard V."/>
            <person name="Lucas S."/>
            <person name="Lundell T."/>
            <person name="Martin R."/>
            <person name="McLaughlin D.J."/>
            <person name="Morgenstern I."/>
            <person name="Morin E."/>
            <person name="Murat C."/>
            <person name="Nagy L.G."/>
            <person name="Nolan M."/>
            <person name="Ohm R.A."/>
            <person name="Patyshakuliyeva A."/>
            <person name="Rokas A."/>
            <person name="Ruiz-Duenas F.J."/>
            <person name="Sabat G."/>
            <person name="Salamov A."/>
            <person name="Samejima M."/>
            <person name="Schmutz J."/>
            <person name="Slot J.C."/>
            <person name="St John F."/>
            <person name="Stenlid J."/>
            <person name="Sun H."/>
            <person name="Sun S."/>
            <person name="Syed K."/>
            <person name="Tsang A."/>
            <person name="Wiebenga A."/>
            <person name="Young D."/>
            <person name="Pisabarro A."/>
            <person name="Eastwood D.C."/>
            <person name="Martin F."/>
            <person name="Cullen D."/>
            <person name="Grigoriev I.V."/>
            <person name="Hibbett D.S."/>
        </authorList>
    </citation>
    <scope>NUCLEOTIDE SEQUENCE [LARGE SCALE GENOMIC DNA]</scope>
    <source>
        <strain evidence="4 5">DJM-731 SS1</strain>
    </source>
</reference>
<dbReference type="OrthoDB" id="5578174at2759"/>
<dbReference type="RefSeq" id="XP_040629289.1">
    <property type="nucleotide sequence ID" value="XM_040774428.1"/>
</dbReference>
<comment type="function">
    <text evidence="1">Required for respiratory activity and maintenance and expression of the mitochondrial genome.</text>
</comment>